<protein>
    <submittedName>
        <fullName evidence="1">Uncharacterized protein</fullName>
    </submittedName>
</protein>
<evidence type="ECO:0000313" key="1">
    <source>
        <dbReference type="EMBL" id="CAE7641161.1"/>
    </source>
</evidence>
<sequence length="155" mass="16874">MEETVDAEMRDVLRMRAAAGYTAEDEMPAPYVGSGEWPLSQELVPVGVSDAADALETSVGDVQDIWRGAVGGVPVSERSAIAAECVVGEKKKDAAAHIQLVKGMPRVNERLLRTHLSHLVDSTYDVESDSMRPYGWKREEQKEEGAMAVEVEAVC</sequence>
<organism evidence="1 2">
    <name type="scientific">Symbiodinium pilosum</name>
    <name type="common">Dinoflagellate</name>
    <dbReference type="NCBI Taxonomy" id="2952"/>
    <lineage>
        <taxon>Eukaryota</taxon>
        <taxon>Sar</taxon>
        <taxon>Alveolata</taxon>
        <taxon>Dinophyceae</taxon>
        <taxon>Suessiales</taxon>
        <taxon>Symbiodiniaceae</taxon>
        <taxon>Symbiodinium</taxon>
    </lineage>
</organism>
<reference evidence="1" key="1">
    <citation type="submission" date="2021-02" db="EMBL/GenBank/DDBJ databases">
        <authorList>
            <person name="Dougan E. K."/>
            <person name="Rhodes N."/>
            <person name="Thang M."/>
            <person name="Chan C."/>
        </authorList>
    </citation>
    <scope>NUCLEOTIDE SEQUENCE</scope>
</reference>
<proteinExistence type="predicted"/>
<dbReference type="AlphaFoldDB" id="A0A812VHC7"/>
<accession>A0A812VHC7</accession>
<comment type="caution">
    <text evidence="1">The sequence shown here is derived from an EMBL/GenBank/DDBJ whole genome shotgun (WGS) entry which is preliminary data.</text>
</comment>
<dbReference type="EMBL" id="CAJNIZ010042861">
    <property type="protein sequence ID" value="CAE7641161.1"/>
    <property type="molecule type" value="Genomic_DNA"/>
</dbReference>
<evidence type="ECO:0000313" key="2">
    <source>
        <dbReference type="Proteomes" id="UP000649617"/>
    </source>
</evidence>
<name>A0A812VHC7_SYMPI</name>
<gene>
    <name evidence="1" type="ORF">SPIL2461_LOCUS16979</name>
</gene>
<dbReference type="Proteomes" id="UP000649617">
    <property type="component" value="Unassembled WGS sequence"/>
</dbReference>
<dbReference type="OrthoDB" id="10366956at2759"/>
<keyword evidence="2" id="KW-1185">Reference proteome</keyword>